<evidence type="ECO:0000256" key="7">
    <source>
        <dbReference type="ARBA" id="ARBA00023906"/>
    </source>
</evidence>
<dbReference type="InterPro" id="IPR019437">
    <property type="entry name" value="TPP1/Est3"/>
</dbReference>
<evidence type="ECO:0000256" key="5">
    <source>
        <dbReference type="ARBA" id="ARBA00023242"/>
    </source>
</evidence>
<accession>A0A1G4JIL6</accession>
<dbReference type="Proteomes" id="UP000191024">
    <property type="component" value="Chromosome E"/>
</dbReference>
<dbReference type="AlphaFoldDB" id="A0A1G4JIL6"/>
<dbReference type="Gene3D" id="2.40.50.960">
    <property type="match status" value="1"/>
</dbReference>
<evidence type="ECO:0000256" key="1">
    <source>
        <dbReference type="ARBA" id="ARBA00004123"/>
    </source>
</evidence>
<name>A0A1G4JIL6_9SACH</name>
<proteinExistence type="inferred from homology"/>
<feature type="domain" description="Shelterin complex subunit TPP1/Est3" evidence="9">
    <location>
        <begin position="21"/>
        <end position="180"/>
    </location>
</feature>
<comment type="similarity">
    <text evidence="6">Belongs to the EST3 family.</text>
</comment>
<reference evidence="10 11" key="1">
    <citation type="submission" date="2016-03" db="EMBL/GenBank/DDBJ databases">
        <authorList>
            <person name="Devillers H."/>
        </authorList>
    </citation>
    <scope>NUCLEOTIDE SEQUENCE [LARGE SCALE GENOMIC DNA]</scope>
    <source>
        <strain evidence="10">CBS 11717</strain>
    </source>
</reference>
<dbReference type="GO" id="GO:0000781">
    <property type="term" value="C:chromosome, telomeric region"/>
    <property type="evidence" value="ECO:0007669"/>
    <property type="project" value="UniProtKB-SubCell"/>
</dbReference>
<comment type="subcellular location">
    <subcellularLocation>
        <location evidence="2">Chromosome</location>
        <location evidence="2">Telomere</location>
    </subcellularLocation>
    <subcellularLocation>
        <location evidence="1">Nucleus</location>
    </subcellularLocation>
</comment>
<dbReference type="GO" id="GO:0042162">
    <property type="term" value="F:telomeric DNA binding"/>
    <property type="evidence" value="ECO:0007669"/>
    <property type="project" value="InterPro"/>
</dbReference>
<evidence type="ECO:0000256" key="3">
    <source>
        <dbReference type="ARBA" id="ARBA00022454"/>
    </source>
</evidence>
<keyword evidence="11" id="KW-1185">Reference proteome</keyword>
<evidence type="ECO:0000256" key="4">
    <source>
        <dbReference type="ARBA" id="ARBA00022895"/>
    </source>
</evidence>
<gene>
    <name evidence="10" type="ORF">LAMI_0E01310G</name>
</gene>
<dbReference type="EMBL" id="LT598465">
    <property type="protein sequence ID" value="SCU90264.1"/>
    <property type="molecule type" value="Genomic_DNA"/>
</dbReference>
<organism evidence="10 11">
    <name type="scientific">Lachancea mirantina</name>
    <dbReference type="NCBI Taxonomy" id="1230905"/>
    <lineage>
        <taxon>Eukaryota</taxon>
        <taxon>Fungi</taxon>
        <taxon>Dikarya</taxon>
        <taxon>Ascomycota</taxon>
        <taxon>Saccharomycotina</taxon>
        <taxon>Saccharomycetes</taxon>
        <taxon>Saccharomycetales</taxon>
        <taxon>Saccharomycetaceae</taxon>
        <taxon>Lachancea</taxon>
    </lineage>
</organism>
<evidence type="ECO:0000256" key="2">
    <source>
        <dbReference type="ARBA" id="ARBA00004574"/>
    </source>
</evidence>
<dbReference type="Pfam" id="PF10341">
    <property type="entry name" value="TPP1"/>
    <property type="match status" value="1"/>
</dbReference>
<dbReference type="OrthoDB" id="4069148at2759"/>
<evidence type="ECO:0000256" key="6">
    <source>
        <dbReference type="ARBA" id="ARBA00023777"/>
    </source>
</evidence>
<comment type="function">
    <text evidence="8">Component of the telomerase complex involved in telomere replication. Stimulates RNA/DNA heteroduplex unwinding which favors the telomere replication by the telomerase.</text>
</comment>
<keyword evidence="3" id="KW-0158">Chromosome</keyword>
<evidence type="ECO:0000313" key="11">
    <source>
        <dbReference type="Proteomes" id="UP000191024"/>
    </source>
</evidence>
<keyword evidence="4" id="KW-0779">Telomere</keyword>
<keyword evidence="5" id="KW-0539">Nucleus</keyword>
<dbReference type="GO" id="GO:0007004">
    <property type="term" value="P:telomere maintenance via telomerase"/>
    <property type="evidence" value="ECO:0007669"/>
    <property type="project" value="InterPro"/>
</dbReference>
<dbReference type="STRING" id="1230905.A0A1G4JIL6"/>
<evidence type="ECO:0000313" key="10">
    <source>
        <dbReference type="EMBL" id="SCU90264.1"/>
    </source>
</evidence>
<evidence type="ECO:0000256" key="8">
    <source>
        <dbReference type="ARBA" id="ARBA00024878"/>
    </source>
</evidence>
<evidence type="ECO:0000259" key="9">
    <source>
        <dbReference type="Pfam" id="PF10341"/>
    </source>
</evidence>
<protein>
    <recommendedName>
        <fullName evidence="7">Telomere replication protein EST3</fullName>
    </recommendedName>
</protein>
<sequence>MFVSSIIVDEWIKMRSESVYLRSWLEASICPMVRAHSRAPMWPQVHHFIPKLDLKSPDSHLPPRIVADARRFVKVTRFHKINKFRVYASARDDCCVVLVEFTPKCVARFERYHRLRITAETTNTIFLIGRVSLKYVPIAQARQSWHVNSPSVTDLHVLPVLVVDECVAFDLDQVIPHRAFPYLYEQDKFLDCMKDDGKKYAKKDTSV</sequence>
<dbReference type="GO" id="GO:0005697">
    <property type="term" value="C:telomerase holoenzyme complex"/>
    <property type="evidence" value="ECO:0007669"/>
    <property type="project" value="InterPro"/>
</dbReference>